<reference evidence="4" key="1">
    <citation type="journal article" date="2023" name="Plant J.">
        <title>Genome sequences and population genomics provide insights into the demographic history, inbreeding, and mutation load of two 'living fossil' tree species of Dipteronia.</title>
        <authorList>
            <person name="Feng Y."/>
            <person name="Comes H.P."/>
            <person name="Chen J."/>
            <person name="Zhu S."/>
            <person name="Lu R."/>
            <person name="Zhang X."/>
            <person name="Li P."/>
            <person name="Qiu J."/>
            <person name="Olsen K.M."/>
            <person name="Qiu Y."/>
        </authorList>
    </citation>
    <scope>NUCLEOTIDE SEQUENCE</scope>
    <source>
        <strain evidence="4">KIB01</strain>
    </source>
</reference>
<evidence type="ECO:0000256" key="1">
    <source>
        <dbReference type="ARBA" id="ARBA00005567"/>
    </source>
</evidence>
<keyword evidence="5" id="KW-1185">Reference proteome</keyword>
<dbReference type="PANTHER" id="PTHR23310:SF105">
    <property type="entry name" value="ACYL-COA-BINDING DOMAIN-CONTAINING PROTEIN 5"/>
    <property type="match status" value="1"/>
</dbReference>
<dbReference type="InterPro" id="IPR000582">
    <property type="entry name" value="Acyl-CoA-binding_protein"/>
</dbReference>
<comment type="caution">
    <text evidence="4">The sequence shown here is derived from an EMBL/GenBank/DDBJ whole genome shotgun (WGS) entry which is preliminary data.</text>
</comment>
<dbReference type="PANTHER" id="PTHR23310">
    <property type="entry name" value="ACYL-COA-BINDING PROTEIN, ACBP"/>
    <property type="match status" value="1"/>
</dbReference>
<dbReference type="Proteomes" id="UP001280121">
    <property type="component" value="Unassembled WGS sequence"/>
</dbReference>
<dbReference type="EMBL" id="JANJYI010000003">
    <property type="protein sequence ID" value="KAK2657599.1"/>
    <property type="molecule type" value="Genomic_DNA"/>
</dbReference>
<dbReference type="PROSITE" id="PS51228">
    <property type="entry name" value="ACB_2"/>
    <property type="match status" value="1"/>
</dbReference>
<dbReference type="InterPro" id="IPR035984">
    <property type="entry name" value="Acyl-CoA-binding_sf"/>
</dbReference>
<evidence type="ECO:0000313" key="4">
    <source>
        <dbReference type="EMBL" id="KAK2657599.1"/>
    </source>
</evidence>
<keyword evidence="2" id="KW-0446">Lipid-binding</keyword>
<feature type="domain" description="ACB" evidence="3">
    <location>
        <begin position="358"/>
        <end position="448"/>
    </location>
</feature>
<dbReference type="SUPFAM" id="SSF47027">
    <property type="entry name" value="Acyl-CoA binding protein"/>
    <property type="match status" value="1"/>
</dbReference>
<name>A0AAD9XDR2_9ROSI</name>
<dbReference type="Gene3D" id="1.20.80.10">
    <property type="match status" value="1"/>
</dbReference>
<accession>A0AAD9XDR2</accession>
<comment type="similarity">
    <text evidence="1">Belongs to the ACBP family.</text>
</comment>
<protein>
    <recommendedName>
        <fullName evidence="3">ACB domain-containing protein</fullName>
    </recommendedName>
</protein>
<dbReference type="GO" id="GO:0000062">
    <property type="term" value="F:fatty-acyl-CoA binding"/>
    <property type="evidence" value="ECO:0007669"/>
    <property type="project" value="InterPro"/>
</dbReference>
<sequence>MTLFLEFFLTFIFPILFSFLLAKIFSIYSSSTSNKSDDDHVSVLSQRQLLEAEMKKNDSLGEARIGFVSEVVEADQKTGNRVTLNDSCGLCNGFEIGEGEVLIEFSEGKFGGLSEFDDKLVDESTESENIAKIEEDLTKYEVGVSKSEEIVVSESECDDNEILEANKNEEDGRLLCDCEEILVDESTESDNIAKIEEDLTKYEVVVSKSEEIMVLESECDNNEILEANKNEEDGRLLCDCEEILVNESTESENIAKFEQDLTKYEMGVSKSEEIVVSKSECDNEIIEANKNEEDGRLLCDCEEISVDESTESERINRIESELCKNDTGDGANKNVEDGVKEALFDEDDDWEGVERTELERLFGSAVAFVGSKSNVDQISRLDSVVKLQLYGLHKIATQGPCHEPQPMALKVSARANWNAWKSFENMTPEDAMEQYVTILSRSITGCIQDDINGDSKQVSADSEACSKLHSDLKAWQMNKIGSVDESNVDELIPSFEGLDVNKSSIRMP</sequence>
<dbReference type="GO" id="GO:0006631">
    <property type="term" value="P:fatty acid metabolic process"/>
    <property type="evidence" value="ECO:0007669"/>
    <property type="project" value="TreeGrafter"/>
</dbReference>
<evidence type="ECO:0000256" key="2">
    <source>
        <dbReference type="ARBA" id="ARBA00023121"/>
    </source>
</evidence>
<dbReference type="AlphaFoldDB" id="A0AAD9XDR2"/>
<proteinExistence type="inferred from homology"/>
<dbReference type="Pfam" id="PF00887">
    <property type="entry name" value="ACBP"/>
    <property type="match status" value="1"/>
</dbReference>
<evidence type="ECO:0000259" key="3">
    <source>
        <dbReference type="PROSITE" id="PS51228"/>
    </source>
</evidence>
<organism evidence="4 5">
    <name type="scientific">Dipteronia dyeriana</name>
    <dbReference type="NCBI Taxonomy" id="168575"/>
    <lineage>
        <taxon>Eukaryota</taxon>
        <taxon>Viridiplantae</taxon>
        <taxon>Streptophyta</taxon>
        <taxon>Embryophyta</taxon>
        <taxon>Tracheophyta</taxon>
        <taxon>Spermatophyta</taxon>
        <taxon>Magnoliopsida</taxon>
        <taxon>eudicotyledons</taxon>
        <taxon>Gunneridae</taxon>
        <taxon>Pentapetalae</taxon>
        <taxon>rosids</taxon>
        <taxon>malvids</taxon>
        <taxon>Sapindales</taxon>
        <taxon>Sapindaceae</taxon>
        <taxon>Hippocastanoideae</taxon>
        <taxon>Acereae</taxon>
        <taxon>Dipteronia</taxon>
    </lineage>
</organism>
<dbReference type="InterPro" id="IPR014352">
    <property type="entry name" value="FERM/acyl-CoA-bd_prot_sf"/>
</dbReference>
<gene>
    <name evidence="4" type="ORF">Ddye_010651</name>
</gene>
<evidence type="ECO:0000313" key="5">
    <source>
        <dbReference type="Proteomes" id="UP001280121"/>
    </source>
</evidence>